<comment type="caution">
    <text evidence="2">The sequence shown here is derived from an EMBL/GenBank/DDBJ whole genome shotgun (WGS) entry which is preliminary data.</text>
</comment>
<dbReference type="EMBL" id="QFFM01000012">
    <property type="protein sequence ID" value="PWG65669.1"/>
    <property type="molecule type" value="Genomic_DNA"/>
</dbReference>
<feature type="compositionally biased region" description="Basic and acidic residues" evidence="1">
    <location>
        <begin position="7"/>
        <end position="26"/>
    </location>
</feature>
<name>A0A2U2N9N5_9BIFI</name>
<feature type="region of interest" description="Disordered" evidence="1">
    <location>
        <begin position="1"/>
        <end position="43"/>
    </location>
</feature>
<accession>A0A2U2N9N5</accession>
<dbReference type="Proteomes" id="UP000245876">
    <property type="component" value="Unassembled WGS sequence"/>
</dbReference>
<evidence type="ECO:0000256" key="1">
    <source>
        <dbReference type="SAM" id="MobiDB-lite"/>
    </source>
</evidence>
<protein>
    <submittedName>
        <fullName evidence="2">Uncharacterized protein</fullName>
    </submittedName>
</protein>
<organism evidence="2 3">
    <name type="scientific">Bifidobacterium callitrichidarum</name>
    <dbReference type="NCBI Taxonomy" id="2052941"/>
    <lineage>
        <taxon>Bacteria</taxon>
        <taxon>Bacillati</taxon>
        <taxon>Actinomycetota</taxon>
        <taxon>Actinomycetes</taxon>
        <taxon>Bifidobacteriales</taxon>
        <taxon>Bifidobacteriaceae</taxon>
        <taxon>Bifidobacterium</taxon>
    </lineage>
</organism>
<reference evidence="2 3" key="1">
    <citation type="journal article" date="2018" name="Int. J. Syst. Evol. Microbiol.">
        <title>Bifidobacterium callitrichidarum sp. nov. from the faeces of the emperor tamarin (Saguinus imperator).</title>
        <authorList>
            <person name="Modesto M."/>
            <person name="Michelini S."/>
            <person name="Sansosti M.C."/>
            <person name="De Filippo C."/>
            <person name="Cavalieri D."/>
            <person name="Qvirist L."/>
            <person name="Andlid T."/>
            <person name="Spiezio C."/>
            <person name="Sandri C."/>
            <person name="Pascarelli S."/>
            <person name="Sgorbati B."/>
            <person name="Mattarelli P."/>
        </authorList>
    </citation>
    <scope>NUCLEOTIDE SEQUENCE [LARGE SCALE GENOMIC DNA]</scope>
    <source>
        <strain evidence="2 3">TRI 5</strain>
    </source>
</reference>
<feature type="region of interest" description="Disordered" evidence="1">
    <location>
        <begin position="254"/>
        <end position="280"/>
    </location>
</feature>
<dbReference type="AlphaFoldDB" id="A0A2U2N9N5"/>
<gene>
    <name evidence="2" type="ORF">DF196_06975</name>
</gene>
<proteinExistence type="predicted"/>
<evidence type="ECO:0000313" key="3">
    <source>
        <dbReference type="Proteomes" id="UP000245876"/>
    </source>
</evidence>
<feature type="compositionally biased region" description="Low complexity" evidence="1">
    <location>
        <begin position="258"/>
        <end position="274"/>
    </location>
</feature>
<evidence type="ECO:0000313" key="2">
    <source>
        <dbReference type="EMBL" id="PWG65669.1"/>
    </source>
</evidence>
<dbReference type="RefSeq" id="WP_109057138.1">
    <property type="nucleotide sequence ID" value="NZ_QFFM01000012.1"/>
</dbReference>
<keyword evidence="3" id="KW-1185">Reference proteome</keyword>
<sequence>MSGSDYDPNKHPKDKYGRWRKVDKSGRPSVPLPPKAADPMLGVDPHDKAMIRGYKLLQDGEEPTPEYLDSLTGLDDDDKLALDIAKRAQQGPLNERDKSALKRLALSPKPMNGTRFAFLEQAGMNQDLMVRADTTGPRARTLFARSGNPSGLAMHTVERLDRRTSMDKWDEFEKIAWSTPGKDAAVVRNKMILNHAWPTGRAYAYAKNWMLQQSGAQPRPISGSTGKYLVNDRNAGALFAQRMDFSDDVRDQLQKAWKQSIKPKQQQPAQPASKRSGIRGWFSRLFKRGN</sequence>